<keyword evidence="2" id="KW-0472">Membrane</keyword>
<keyword evidence="2" id="KW-0812">Transmembrane</keyword>
<feature type="compositionally biased region" description="Acidic residues" evidence="1">
    <location>
        <begin position="246"/>
        <end position="269"/>
    </location>
</feature>
<evidence type="ECO:0000313" key="5">
    <source>
        <dbReference type="Proteomes" id="UP001281447"/>
    </source>
</evidence>
<organism evidence="4 5">
    <name type="scientific">Tigheibacillus halophilus</name>
    <dbReference type="NCBI Taxonomy" id="361280"/>
    <lineage>
        <taxon>Bacteria</taxon>
        <taxon>Bacillati</taxon>
        <taxon>Bacillota</taxon>
        <taxon>Bacilli</taxon>
        <taxon>Bacillales</taxon>
        <taxon>Bacillaceae</taxon>
        <taxon>Tigheibacillus</taxon>
    </lineage>
</organism>
<reference evidence="4 5" key="1">
    <citation type="submission" date="2023-10" db="EMBL/GenBank/DDBJ databases">
        <title>Virgibacillus halophilus 5B73C genome.</title>
        <authorList>
            <person name="Miliotis G."/>
            <person name="Sengupta P."/>
            <person name="Hameed A."/>
            <person name="Chuvochina M."/>
            <person name="Mcdonagh F."/>
            <person name="Simpson A.C."/>
            <person name="Singh N.K."/>
            <person name="Rekha P.D."/>
            <person name="Raman K."/>
            <person name="Hugenholtz P."/>
            <person name="Venkateswaran K."/>
        </authorList>
    </citation>
    <scope>NUCLEOTIDE SEQUENCE [LARGE SCALE GENOMIC DNA]</scope>
    <source>
        <strain evidence="4 5">5B73C</strain>
    </source>
</reference>
<dbReference type="PANTHER" id="PTHR30046:SF0">
    <property type="entry name" value="FLAGELLAR M-RING PROTEIN"/>
    <property type="match status" value="1"/>
</dbReference>
<feature type="region of interest" description="Disordered" evidence="1">
    <location>
        <begin position="246"/>
        <end position="286"/>
    </location>
</feature>
<feature type="transmembrane region" description="Helical" evidence="2">
    <location>
        <begin position="214"/>
        <end position="235"/>
    </location>
</feature>
<protein>
    <submittedName>
        <fullName evidence="4">Flagellar basal-body MS-ring/collar protein FliF</fullName>
    </submittedName>
</protein>
<evidence type="ECO:0000259" key="3">
    <source>
        <dbReference type="Pfam" id="PF08345"/>
    </source>
</evidence>
<keyword evidence="2" id="KW-1133">Transmembrane helix</keyword>
<dbReference type="PANTHER" id="PTHR30046">
    <property type="entry name" value="FLAGELLAR M-RING PROTEIN"/>
    <property type="match status" value="1"/>
</dbReference>
<evidence type="ECO:0000256" key="2">
    <source>
        <dbReference type="SAM" id="Phobius"/>
    </source>
</evidence>
<keyword evidence="4" id="KW-0282">Flagellum</keyword>
<keyword evidence="5" id="KW-1185">Reference proteome</keyword>
<evidence type="ECO:0000313" key="4">
    <source>
        <dbReference type="EMBL" id="MDY0396362.1"/>
    </source>
</evidence>
<keyword evidence="4" id="KW-0969">Cilium</keyword>
<dbReference type="InterPro" id="IPR013556">
    <property type="entry name" value="Flag_M-ring_C"/>
</dbReference>
<gene>
    <name evidence="4" type="primary">fliF</name>
    <name evidence="4" type="ORF">RWE15_21045</name>
</gene>
<comment type="caution">
    <text evidence="4">The sequence shown here is derived from an EMBL/GenBank/DDBJ whole genome shotgun (WGS) entry which is preliminary data.</text>
</comment>
<accession>A0ABU5CAK0</accession>
<proteinExistence type="predicted"/>
<feature type="domain" description="Flagellar M-ring C-terminal" evidence="3">
    <location>
        <begin position="23"/>
        <end position="166"/>
    </location>
</feature>
<keyword evidence="4" id="KW-0966">Cell projection</keyword>
<dbReference type="InterPro" id="IPR043427">
    <property type="entry name" value="YscJ/FliF"/>
</dbReference>
<dbReference type="Proteomes" id="UP001281447">
    <property type="component" value="Unassembled WGS sequence"/>
</dbReference>
<evidence type="ECO:0000256" key="1">
    <source>
        <dbReference type="SAM" id="MobiDB-lite"/>
    </source>
</evidence>
<dbReference type="InterPro" id="IPR000067">
    <property type="entry name" value="FlgMring_FliF"/>
</dbReference>
<name>A0ABU5CAK0_9BACI</name>
<dbReference type="EMBL" id="JAWDIP010000004">
    <property type="protein sequence ID" value="MDY0396362.1"/>
    <property type="molecule type" value="Genomic_DNA"/>
</dbReference>
<dbReference type="Pfam" id="PF08345">
    <property type="entry name" value="YscJ_FliF_C"/>
    <property type="match status" value="1"/>
</dbReference>
<dbReference type="NCBIfam" id="TIGR00206">
    <property type="entry name" value="fliF"/>
    <property type="match status" value="1"/>
</dbReference>
<dbReference type="PRINTS" id="PR01009">
    <property type="entry name" value="FLGMRINGFLIF"/>
</dbReference>
<sequence>MPHSKISKKDVEHDIQRRVQQMLGTMVGLENVIVSVTADIDFTKENSVSEIVEPVDKESMEGLPVSVEKIHETYANKPADAGGTAGTGDEDIATYQASDEDQNGDYEIVKEKINNEFNKIHKEIVQSPYKIRDLGIQVAVNRIKDKSEDEVKYLSQQEQNTVQDGITSILDSIITTSVDKGYGEVDPNTKSSIVFQDFNGSSTTDNEPVSTVPVWIYIVGGMLVLLVIILLILMFRRRRDLEDEMLEEPGEIQEDIPEEIPELETDNDSDSIKRRKQLEKMAKEQPEDFAKLLRSWISED</sequence>